<dbReference type="RefSeq" id="WP_027009542.1">
    <property type="nucleotide sequence ID" value="NZ_CP091521.1"/>
</dbReference>
<gene>
    <name evidence="1" type="ORF">LVJ77_08360</name>
</gene>
<proteinExistence type="predicted"/>
<dbReference type="KEGG" id="ckh:LVJ77_08360"/>
<evidence type="ECO:0000313" key="2">
    <source>
        <dbReference type="Proteomes" id="UP000831534"/>
    </source>
</evidence>
<reference evidence="1" key="1">
    <citation type="journal article" date="2022" name="Res Sq">
        <title>Evolution of multicellular longitudinally dividing oral cavity symbionts (Neisseriaceae).</title>
        <authorList>
            <person name="Nyongesa S."/>
            <person name="Weber P."/>
            <person name="Bernet E."/>
            <person name="Pullido F."/>
            <person name="Nieckarz M."/>
            <person name="Delaby M."/>
            <person name="Nieves C."/>
            <person name="Viehboeck T."/>
            <person name="Krause N."/>
            <person name="Rivera-Millot A."/>
            <person name="Nakamura A."/>
            <person name="Vischer N."/>
            <person name="VanNieuwenhze M."/>
            <person name="Brun Y."/>
            <person name="Cava F."/>
            <person name="Bulgheresi S."/>
            <person name="Veyrier F."/>
        </authorList>
    </citation>
    <scope>NUCLEOTIDE SEQUENCE</scope>
    <source>
        <strain evidence="1">17694</strain>
    </source>
</reference>
<sequence length="150" mass="17858">MHTLPQEIINNLKTRRMTDDDFAFLKSLPDFHEIDEIYFFDDYFIQSGRNMVEISDTEKLFELGDIPGLTVTSRYVYVNGTDICIIIDAFVDYSIYFCSQKLRNNLDDIKKIFSYLIVKFGHDLDKNYEVTDEKLENCTFIESRNQYFDY</sequence>
<protein>
    <submittedName>
        <fullName evidence="1">Uncharacterized protein</fullName>
    </submittedName>
</protein>
<keyword evidence="2" id="KW-1185">Reference proteome</keyword>
<name>A0A8T9MR32_9NEIS</name>
<dbReference type="AlphaFoldDB" id="A0A8T9MR32"/>
<evidence type="ECO:0000313" key="1">
    <source>
        <dbReference type="EMBL" id="UOP04350.1"/>
    </source>
</evidence>
<organism evidence="1 2">
    <name type="scientific">Conchiformibius kuhniae</name>
    <dbReference type="NCBI Taxonomy" id="211502"/>
    <lineage>
        <taxon>Bacteria</taxon>
        <taxon>Pseudomonadati</taxon>
        <taxon>Pseudomonadota</taxon>
        <taxon>Betaproteobacteria</taxon>
        <taxon>Neisseriales</taxon>
        <taxon>Neisseriaceae</taxon>
        <taxon>Conchiformibius</taxon>
    </lineage>
</organism>
<accession>A0A8T9MR32</accession>
<dbReference type="EMBL" id="CP091521">
    <property type="protein sequence ID" value="UOP04350.1"/>
    <property type="molecule type" value="Genomic_DNA"/>
</dbReference>
<reference evidence="1" key="2">
    <citation type="submission" date="2024-09" db="EMBL/GenBank/DDBJ databases">
        <authorList>
            <person name="Veyrier F.J."/>
        </authorList>
    </citation>
    <scope>NUCLEOTIDE SEQUENCE</scope>
    <source>
        <strain evidence="1">17694</strain>
    </source>
</reference>
<dbReference type="Proteomes" id="UP000831534">
    <property type="component" value="Chromosome"/>
</dbReference>